<reference evidence="1 2" key="1">
    <citation type="submission" date="2009-01" db="EMBL/GenBank/DDBJ databases">
        <authorList>
            <person name="Fulton L."/>
            <person name="Clifton S."/>
            <person name="Fulton B."/>
            <person name="Xu J."/>
            <person name="Minx P."/>
            <person name="Pepin K.H."/>
            <person name="Johnson M."/>
            <person name="Bhonagiri V."/>
            <person name="Nash W.E."/>
            <person name="Mardis E.R."/>
            <person name="Wilson R.K."/>
        </authorList>
    </citation>
    <scope>NUCLEOTIDE SEQUENCE [LARGE SCALE GENOMIC DNA]</scope>
    <source>
        <strain evidence="1 2">DSM 5476</strain>
    </source>
</reference>
<dbReference type="Proteomes" id="UP000003340">
    <property type="component" value="Unassembled WGS sequence"/>
</dbReference>
<reference evidence="1 2" key="2">
    <citation type="submission" date="2009-02" db="EMBL/GenBank/DDBJ databases">
        <title>Draft genome sequence of Clostridium methylpentosum (DSM 5476).</title>
        <authorList>
            <person name="Sudarsanam P."/>
            <person name="Ley R."/>
            <person name="Guruge J."/>
            <person name="Turnbaugh P.J."/>
            <person name="Mahowald M."/>
            <person name="Liep D."/>
            <person name="Gordon J."/>
        </authorList>
    </citation>
    <scope>NUCLEOTIDE SEQUENCE [LARGE SCALE GENOMIC DNA]</scope>
    <source>
        <strain evidence="1 2">DSM 5476</strain>
    </source>
</reference>
<name>C0ECY7_9FIRM</name>
<organism evidence="1 2">
    <name type="scientific">[Clostridium] methylpentosum DSM 5476</name>
    <dbReference type="NCBI Taxonomy" id="537013"/>
    <lineage>
        <taxon>Bacteria</taxon>
        <taxon>Bacillati</taxon>
        <taxon>Bacillota</taxon>
        <taxon>Clostridia</taxon>
        <taxon>Eubacteriales</taxon>
        <taxon>Oscillospiraceae</taxon>
        <taxon>Oscillospiraceae incertae sedis</taxon>
    </lineage>
</organism>
<dbReference type="HOGENOM" id="CLU_2615803_0_0_9"/>
<evidence type="ECO:0000313" key="1">
    <source>
        <dbReference type="EMBL" id="EEG30639.1"/>
    </source>
</evidence>
<keyword evidence="2" id="KW-1185">Reference proteome</keyword>
<sequence length="78" mass="9133">MQMARGKPLTSTSYVKLPDGTIKEILRIDENGTVTWTMDEEEWAVYRDKMLERMGREMSLYYSSHPEKDPSVWSIEST</sequence>
<gene>
    <name evidence="1" type="ORF">CLOSTMETH_01708</name>
</gene>
<comment type="caution">
    <text evidence="1">The sequence shown here is derived from an EMBL/GenBank/DDBJ whole genome shotgun (WGS) entry which is preliminary data.</text>
</comment>
<dbReference type="AlphaFoldDB" id="C0ECY7"/>
<proteinExistence type="predicted"/>
<dbReference type="EMBL" id="ACEC01000058">
    <property type="protein sequence ID" value="EEG30639.1"/>
    <property type="molecule type" value="Genomic_DNA"/>
</dbReference>
<protein>
    <submittedName>
        <fullName evidence="1">Uncharacterized protein</fullName>
    </submittedName>
</protein>
<accession>C0ECY7</accession>
<dbReference type="STRING" id="537013.CLOSTMETH_01708"/>
<evidence type="ECO:0000313" key="2">
    <source>
        <dbReference type="Proteomes" id="UP000003340"/>
    </source>
</evidence>